<reference evidence="1 2" key="1">
    <citation type="journal article" date="2024" name="J. Plant Pathol.">
        <title>Sequence and assembly of the genome of Seiridium unicorne, isolate CBS 538.82, causal agent of cypress canker disease.</title>
        <authorList>
            <person name="Scali E."/>
            <person name="Rocca G.D."/>
            <person name="Danti R."/>
            <person name="Garbelotto M."/>
            <person name="Barberini S."/>
            <person name="Baroncelli R."/>
            <person name="Emiliani G."/>
        </authorList>
    </citation>
    <scope>NUCLEOTIDE SEQUENCE [LARGE SCALE GENOMIC DNA]</scope>
    <source>
        <strain evidence="1 2">BM-138-508</strain>
    </source>
</reference>
<dbReference type="Proteomes" id="UP001408356">
    <property type="component" value="Unassembled WGS sequence"/>
</dbReference>
<proteinExistence type="predicted"/>
<accession>A0ABR2UWF4</accession>
<protein>
    <submittedName>
        <fullName evidence="1">NAD-dependent protein deacetylase SRT1</fullName>
    </submittedName>
</protein>
<sequence length="135" mass="15002">MADSASKVAAEKPHEDADVINRKARILVDHIRKSKHFIAFTGTGTSNSAGHSDACPYGAGGVAESRHSEVLGQSKLRRLTPEERHFINFRAVSKYEKSIHDYRTGRECARCKGSTTRYIEYYCINFGEALPADVL</sequence>
<gene>
    <name evidence="1" type="ORF">SUNI508_07521</name>
</gene>
<organism evidence="1 2">
    <name type="scientific">Seiridium unicorne</name>
    <dbReference type="NCBI Taxonomy" id="138068"/>
    <lineage>
        <taxon>Eukaryota</taxon>
        <taxon>Fungi</taxon>
        <taxon>Dikarya</taxon>
        <taxon>Ascomycota</taxon>
        <taxon>Pezizomycotina</taxon>
        <taxon>Sordariomycetes</taxon>
        <taxon>Xylariomycetidae</taxon>
        <taxon>Amphisphaeriales</taxon>
        <taxon>Sporocadaceae</taxon>
        <taxon>Seiridium</taxon>
    </lineage>
</organism>
<comment type="caution">
    <text evidence="1">The sequence shown here is derived from an EMBL/GenBank/DDBJ whole genome shotgun (WGS) entry which is preliminary data.</text>
</comment>
<name>A0ABR2UWF4_9PEZI</name>
<evidence type="ECO:0000313" key="2">
    <source>
        <dbReference type="Proteomes" id="UP001408356"/>
    </source>
</evidence>
<dbReference type="EMBL" id="JARVKF010000331">
    <property type="protein sequence ID" value="KAK9419000.1"/>
    <property type="molecule type" value="Genomic_DNA"/>
</dbReference>
<keyword evidence="2" id="KW-1185">Reference proteome</keyword>
<evidence type="ECO:0000313" key="1">
    <source>
        <dbReference type="EMBL" id="KAK9419000.1"/>
    </source>
</evidence>